<reference evidence="1" key="1">
    <citation type="submission" date="2015-07" db="EMBL/GenBank/DDBJ databases">
        <title>Adaptation to a free-living lifestyle via gene acquisitions in the diplomonad Trepomonas sp. PC1.</title>
        <authorList>
            <person name="Xu F."/>
            <person name="Jerlstrom-Hultqvist J."/>
            <person name="Kolisko M."/>
            <person name="Simpson A.G.B."/>
            <person name="Roger A.J."/>
            <person name="Svard S.G."/>
            <person name="Andersson J.O."/>
        </authorList>
    </citation>
    <scope>NUCLEOTIDE SEQUENCE</scope>
    <source>
        <strain evidence="1">PC1</strain>
    </source>
</reference>
<dbReference type="GO" id="GO:0016874">
    <property type="term" value="F:ligase activity"/>
    <property type="evidence" value="ECO:0007669"/>
    <property type="project" value="UniProtKB-KW"/>
</dbReference>
<dbReference type="EMBL" id="GDID01005759">
    <property type="protein sequence ID" value="JAP90847.1"/>
    <property type="molecule type" value="Transcribed_RNA"/>
</dbReference>
<feature type="non-terminal residue" evidence="1">
    <location>
        <position position="98"/>
    </location>
</feature>
<name>A0A146K2A4_9EUKA</name>
<protein>
    <submittedName>
        <fullName evidence="1">Tubulin tyrosine ligase</fullName>
    </submittedName>
</protein>
<evidence type="ECO:0000313" key="1">
    <source>
        <dbReference type="EMBL" id="JAP90847.1"/>
    </source>
</evidence>
<organism evidence="1">
    <name type="scientific">Trepomonas sp. PC1</name>
    <dbReference type="NCBI Taxonomy" id="1076344"/>
    <lineage>
        <taxon>Eukaryota</taxon>
        <taxon>Metamonada</taxon>
        <taxon>Diplomonadida</taxon>
        <taxon>Hexamitidae</taxon>
        <taxon>Hexamitinae</taxon>
        <taxon>Trepomonas</taxon>
    </lineage>
</organism>
<proteinExistence type="predicted"/>
<accession>A0A146K2A4</accession>
<sequence length="98" mass="11321">FRADTNKIAIKQAFKNQNMTQVFDDSWDIYWTSSEKANALLNIVGSLQLLSGKLINHFPSSNELGQQELFILNCRRIRANYSHLNFDCLPSEFLLPKE</sequence>
<keyword evidence="1" id="KW-0436">Ligase</keyword>
<gene>
    <name evidence="1" type="ORF">TPC1_17735</name>
</gene>
<dbReference type="AlphaFoldDB" id="A0A146K2A4"/>
<feature type="non-terminal residue" evidence="1">
    <location>
        <position position="1"/>
    </location>
</feature>